<organism evidence="1 2">
    <name type="scientific">Lacipirellula limnantheis</name>
    <dbReference type="NCBI Taxonomy" id="2528024"/>
    <lineage>
        <taxon>Bacteria</taxon>
        <taxon>Pseudomonadati</taxon>
        <taxon>Planctomycetota</taxon>
        <taxon>Planctomycetia</taxon>
        <taxon>Pirellulales</taxon>
        <taxon>Lacipirellulaceae</taxon>
        <taxon>Lacipirellula</taxon>
    </lineage>
</organism>
<gene>
    <name evidence="1" type="ORF">I41_49920</name>
</gene>
<accession>A0A517U5B1</accession>
<dbReference type="KEGG" id="llh:I41_49920"/>
<reference evidence="1 2" key="1">
    <citation type="submission" date="2019-02" db="EMBL/GenBank/DDBJ databases">
        <title>Deep-cultivation of Planctomycetes and their phenomic and genomic characterization uncovers novel biology.</title>
        <authorList>
            <person name="Wiegand S."/>
            <person name="Jogler M."/>
            <person name="Boedeker C."/>
            <person name="Pinto D."/>
            <person name="Vollmers J."/>
            <person name="Rivas-Marin E."/>
            <person name="Kohn T."/>
            <person name="Peeters S.H."/>
            <person name="Heuer A."/>
            <person name="Rast P."/>
            <person name="Oberbeckmann S."/>
            <person name="Bunk B."/>
            <person name="Jeske O."/>
            <person name="Meyerdierks A."/>
            <person name="Storesund J.E."/>
            <person name="Kallscheuer N."/>
            <person name="Luecker S."/>
            <person name="Lage O.M."/>
            <person name="Pohl T."/>
            <person name="Merkel B.J."/>
            <person name="Hornburger P."/>
            <person name="Mueller R.-W."/>
            <person name="Bruemmer F."/>
            <person name="Labrenz M."/>
            <person name="Spormann A.M."/>
            <person name="Op den Camp H."/>
            <person name="Overmann J."/>
            <person name="Amann R."/>
            <person name="Jetten M.S.M."/>
            <person name="Mascher T."/>
            <person name="Medema M.H."/>
            <person name="Devos D.P."/>
            <person name="Kaster A.-K."/>
            <person name="Ovreas L."/>
            <person name="Rohde M."/>
            <person name="Galperin M.Y."/>
            <person name="Jogler C."/>
        </authorList>
    </citation>
    <scope>NUCLEOTIDE SEQUENCE [LARGE SCALE GENOMIC DNA]</scope>
    <source>
        <strain evidence="1 2">I41</strain>
    </source>
</reference>
<name>A0A517U5B1_9BACT</name>
<proteinExistence type="predicted"/>
<protein>
    <submittedName>
        <fullName evidence="1">Uncharacterized protein</fullName>
    </submittedName>
</protein>
<evidence type="ECO:0000313" key="1">
    <source>
        <dbReference type="EMBL" id="QDT75750.1"/>
    </source>
</evidence>
<dbReference type="RefSeq" id="WP_168207119.1">
    <property type="nucleotide sequence ID" value="NZ_CP036339.1"/>
</dbReference>
<evidence type="ECO:0000313" key="2">
    <source>
        <dbReference type="Proteomes" id="UP000317909"/>
    </source>
</evidence>
<sequence>MNVQMRDDLKQRRLNLQRAGNRAAAQEAHLGDELDAMNREQLRQLFDAAFARLAEFEWGLQVRRGKISMPQRAALLEALNKQEAIA</sequence>
<dbReference type="Proteomes" id="UP000317909">
    <property type="component" value="Chromosome"/>
</dbReference>
<dbReference type="AlphaFoldDB" id="A0A517U5B1"/>
<dbReference type="EMBL" id="CP036339">
    <property type="protein sequence ID" value="QDT75750.1"/>
    <property type="molecule type" value="Genomic_DNA"/>
</dbReference>
<keyword evidence="2" id="KW-1185">Reference proteome</keyword>